<dbReference type="PROSITE" id="PS51257">
    <property type="entry name" value="PROKAR_LIPOPROTEIN"/>
    <property type="match status" value="1"/>
</dbReference>
<name>A0A2N0BIM3_9LEPT</name>
<dbReference type="OrthoDB" id="324949at2"/>
<dbReference type="SUPFAM" id="SSF56436">
    <property type="entry name" value="C-type lectin-like"/>
    <property type="match status" value="1"/>
</dbReference>
<dbReference type="Pfam" id="PF07588">
    <property type="entry name" value="DUF1554"/>
    <property type="match status" value="1"/>
</dbReference>
<sequence>MKIPETSSVFRSMKKIPTYIVSFLLVAFSFACSDSKDSNETDLFALLLLNPSTSPLFSPGYKVVFVTNDPHDGDFGGVSGADTFCNAQKPAGAPIGATFKALLVSEHGGVGNTRLASRTTDANFNGLGDGQVDWVLSANTEYRRIDGTTVVFQTNERRLFDFFPNNRLQNPFTDTNGLEIWTGLNPDWSVANSCVDWTSNTAGGGDIGEIGFPDESDAGSVHLVAKNCDETARLLCVQQ</sequence>
<evidence type="ECO:0000259" key="1">
    <source>
        <dbReference type="Pfam" id="PF07588"/>
    </source>
</evidence>
<dbReference type="AlphaFoldDB" id="A0A2N0BIM3"/>
<dbReference type="InterPro" id="IPR016186">
    <property type="entry name" value="C-type_lectin-like/link_sf"/>
</dbReference>
<dbReference type="EMBL" id="NPEF01000073">
    <property type="protein sequence ID" value="PJZ93247.1"/>
    <property type="molecule type" value="Genomic_DNA"/>
</dbReference>
<dbReference type="InterPro" id="IPR016187">
    <property type="entry name" value="CTDL_fold"/>
</dbReference>
<dbReference type="Gene3D" id="3.10.100.10">
    <property type="entry name" value="Mannose-Binding Protein A, subunit A"/>
    <property type="match status" value="1"/>
</dbReference>
<organism evidence="2">
    <name type="scientific">Leptospira ellisii</name>
    <dbReference type="NCBI Taxonomy" id="2023197"/>
    <lineage>
        <taxon>Bacteria</taxon>
        <taxon>Pseudomonadati</taxon>
        <taxon>Spirochaetota</taxon>
        <taxon>Spirochaetia</taxon>
        <taxon>Leptospirales</taxon>
        <taxon>Leptospiraceae</taxon>
        <taxon>Leptospira</taxon>
    </lineage>
</organism>
<dbReference type="InterPro" id="IPR011448">
    <property type="entry name" value="DUF1554"/>
</dbReference>
<comment type="caution">
    <text evidence="2">The sequence shown here is derived from an EMBL/GenBank/DDBJ whole genome shotgun (WGS) entry which is preliminary data.</text>
</comment>
<evidence type="ECO:0000313" key="2">
    <source>
        <dbReference type="EMBL" id="PJZ93247.1"/>
    </source>
</evidence>
<proteinExistence type="predicted"/>
<protein>
    <recommendedName>
        <fullName evidence="1">DUF1554 domain-containing protein</fullName>
    </recommendedName>
</protein>
<accession>A0A2N0BIM3</accession>
<gene>
    <name evidence="2" type="ORF">CH379_08860</name>
</gene>
<feature type="domain" description="DUF1554" evidence="1">
    <location>
        <begin position="70"/>
        <end position="208"/>
    </location>
</feature>
<accession>A0A2N0B9M9</accession>
<reference evidence="2" key="1">
    <citation type="submission" date="2017-07" db="EMBL/GenBank/DDBJ databases">
        <title>Leptospira spp. isolated from tropical soils.</title>
        <authorList>
            <person name="Thibeaux R."/>
            <person name="Iraola G."/>
            <person name="Ferres I."/>
            <person name="Bierque E."/>
            <person name="Girault D."/>
            <person name="Soupe-Gilbert M.-E."/>
            <person name="Picardeau M."/>
            <person name="Goarant C."/>
        </authorList>
    </citation>
    <scope>NUCLEOTIDE SEQUENCE [LARGE SCALE GENOMIC DNA]</scope>
    <source>
        <strain evidence="2">ATI7-C-A5</strain>
    </source>
</reference>